<dbReference type="OrthoDB" id="884905at2759"/>
<gene>
    <name evidence="2" type="ORF">GOP47_0017257</name>
</gene>
<proteinExistence type="predicted"/>
<dbReference type="Proteomes" id="UP000886520">
    <property type="component" value="Chromosome 16"/>
</dbReference>
<keyword evidence="3" id="KW-1185">Reference proteome</keyword>
<dbReference type="PANTHER" id="PTHR36896:SF2">
    <property type="entry name" value="OS01G0729500 PROTEIN"/>
    <property type="match status" value="1"/>
</dbReference>
<evidence type="ECO:0000313" key="3">
    <source>
        <dbReference type="Proteomes" id="UP000886520"/>
    </source>
</evidence>
<dbReference type="PANTHER" id="PTHR36896">
    <property type="entry name" value="OS01G0729500 PROTEIN"/>
    <property type="match status" value="1"/>
</dbReference>
<feature type="signal peptide" evidence="1">
    <location>
        <begin position="1"/>
        <end position="27"/>
    </location>
</feature>
<evidence type="ECO:0000256" key="1">
    <source>
        <dbReference type="SAM" id="SignalP"/>
    </source>
</evidence>
<feature type="chain" id="PRO_5038998407" evidence="1">
    <location>
        <begin position="28"/>
        <end position="133"/>
    </location>
</feature>
<sequence length="133" mass="15451">MDLRRLLMVGSMWLHLLLFLHEHSLWGNCVELQVSNNLADCLFEDMDACNQAEGNLCKWSESSQKCYPKANKQSFLRRQLKAVQDCSDVIYKDQCKSLEHCRWCRSEVLDDGCFKALEARRLPLQVFDCSSTL</sequence>
<organism evidence="2 3">
    <name type="scientific">Adiantum capillus-veneris</name>
    <name type="common">Maidenhair fern</name>
    <dbReference type="NCBI Taxonomy" id="13818"/>
    <lineage>
        <taxon>Eukaryota</taxon>
        <taxon>Viridiplantae</taxon>
        <taxon>Streptophyta</taxon>
        <taxon>Embryophyta</taxon>
        <taxon>Tracheophyta</taxon>
        <taxon>Polypodiopsida</taxon>
        <taxon>Polypodiidae</taxon>
        <taxon>Polypodiales</taxon>
        <taxon>Pteridineae</taxon>
        <taxon>Pteridaceae</taxon>
        <taxon>Vittarioideae</taxon>
        <taxon>Adiantum</taxon>
    </lineage>
</organism>
<name>A0A9D4UJK5_ADICA</name>
<keyword evidence="1" id="KW-0732">Signal</keyword>
<reference evidence="2" key="1">
    <citation type="submission" date="2021-01" db="EMBL/GenBank/DDBJ databases">
        <title>Adiantum capillus-veneris genome.</title>
        <authorList>
            <person name="Fang Y."/>
            <person name="Liao Q."/>
        </authorList>
    </citation>
    <scope>NUCLEOTIDE SEQUENCE</scope>
    <source>
        <strain evidence="2">H3</strain>
        <tissue evidence="2">Leaf</tissue>
    </source>
</reference>
<dbReference type="EMBL" id="JABFUD020000016">
    <property type="protein sequence ID" value="KAI5068912.1"/>
    <property type="molecule type" value="Genomic_DNA"/>
</dbReference>
<protein>
    <submittedName>
        <fullName evidence="2">Uncharacterized protein</fullName>
    </submittedName>
</protein>
<evidence type="ECO:0000313" key="2">
    <source>
        <dbReference type="EMBL" id="KAI5068912.1"/>
    </source>
</evidence>
<comment type="caution">
    <text evidence="2">The sequence shown here is derived from an EMBL/GenBank/DDBJ whole genome shotgun (WGS) entry which is preliminary data.</text>
</comment>
<accession>A0A9D4UJK5</accession>
<dbReference type="AlphaFoldDB" id="A0A9D4UJK5"/>